<reference evidence="1 2" key="1">
    <citation type="submission" date="2020-08" db="EMBL/GenBank/DDBJ databases">
        <title>A Genomic Blueprint of the Chicken Gut Microbiome.</title>
        <authorList>
            <person name="Gilroy R."/>
            <person name="Ravi A."/>
            <person name="Getino M."/>
            <person name="Pursley I."/>
            <person name="Horton D.L."/>
            <person name="Alikhan N.-F."/>
            <person name="Baker D."/>
            <person name="Gharbi K."/>
            <person name="Hall N."/>
            <person name="Watson M."/>
            <person name="Adriaenssens E.M."/>
            <person name="Foster-Nyarko E."/>
            <person name="Jarju S."/>
            <person name="Secka A."/>
            <person name="Antonio M."/>
            <person name="Oren A."/>
            <person name="Chaudhuri R."/>
            <person name="La Ragione R.M."/>
            <person name="Hildebrand F."/>
            <person name="Pallen M.J."/>
        </authorList>
    </citation>
    <scope>NUCLEOTIDE SEQUENCE [LARGE SCALE GENOMIC DNA]</scope>
    <source>
        <strain evidence="1 2">Sa5BUN4</strain>
    </source>
</reference>
<keyword evidence="2" id="KW-1185">Reference proteome</keyword>
<accession>A0A8X8K3N6</accession>
<gene>
    <name evidence="1" type="ORF">H9654_08800</name>
</gene>
<dbReference type="AlphaFoldDB" id="A0A8X8K3N6"/>
<proteinExistence type="predicted"/>
<name>A0A8X8K3N6_9GAMM</name>
<evidence type="ECO:0000313" key="2">
    <source>
        <dbReference type="Proteomes" id="UP000636938"/>
    </source>
</evidence>
<dbReference type="RefSeq" id="WP_191770524.1">
    <property type="nucleotide sequence ID" value="NZ_JACSQS010000007.1"/>
</dbReference>
<comment type="caution">
    <text evidence="1">The sequence shown here is derived from an EMBL/GenBank/DDBJ whole genome shotgun (WGS) entry which is preliminary data.</text>
</comment>
<dbReference type="EMBL" id="JACSQS010000007">
    <property type="protein sequence ID" value="MBD7954304.1"/>
    <property type="molecule type" value="Genomic_DNA"/>
</dbReference>
<organism evidence="1 2">
    <name type="scientific">Stenotrophomonas lacuserhaii</name>
    <dbReference type="NCBI Taxonomy" id="2760084"/>
    <lineage>
        <taxon>Bacteria</taxon>
        <taxon>Pseudomonadati</taxon>
        <taxon>Pseudomonadota</taxon>
        <taxon>Gammaproteobacteria</taxon>
        <taxon>Lysobacterales</taxon>
        <taxon>Lysobacteraceae</taxon>
        <taxon>Stenotrophomonas</taxon>
    </lineage>
</organism>
<sequence length="88" mass="9835">MIQWTCVFAGGPDHGRIHRQWVPRSVLKPLAPLSSDGAHCPPMVVSYDRTRCHAICVHPKANPDDVQLAERIAQSLGKLNYRPRRASP</sequence>
<dbReference type="Proteomes" id="UP000636938">
    <property type="component" value="Unassembled WGS sequence"/>
</dbReference>
<protein>
    <submittedName>
        <fullName evidence="1">Uncharacterized protein</fullName>
    </submittedName>
</protein>
<evidence type="ECO:0000313" key="1">
    <source>
        <dbReference type="EMBL" id="MBD7954304.1"/>
    </source>
</evidence>